<feature type="domain" description="EGF-like" evidence="2">
    <location>
        <begin position="176"/>
        <end position="208"/>
    </location>
</feature>
<dbReference type="eggNOG" id="KOG1218">
    <property type="taxonomic scope" value="Eukaryota"/>
</dbReference>
<keyword evidence="4" id="KW-1185">Reference proteome</keyword>
<feature type="signal peptide" evidence="1">
    <location>
        <begin position="1"/>
        <end position="30"/>
    </location>
</feature>
<dbReference type="InterPro" id="IPR053255">
    <property type="entry name" value="EGF-like_domain"/>
</dbReference>
<dbReference type="EnsemblMetazoa" id="MDOA005254-RA">
    <property type="protein sequence ID" value="MDOA005254-PA"/>
    <property type="gene ID" value="MDOA005254"/>
</dbReference>
<reference evidence="3" key="1">
    <citation type="submission" date="2020-05" db="UniProtKB">
        <authorList>
            <consortium name="EnsemblMetazoa"/>
        </authorList>
    </citation>
    <scope>IDENTIFICATION</scope>
    <source>
        <strain evidence="3">Aabys</strain>
    </source>
</reference>
<feature type="domain" description="EGF-like" evidence="2">
    <location>
        <begin position="245"/>
        <end position="276"/>
    </location>
</feature>
<dbReference type="RefSeq" id="XP_005192232.3">
    <property type="nucleotide sequence ID" value="XM_005192175.4"/>
</dbReference>
<evidence type="ECO:0000256" key="1">
    <source>
        <dbReference type="SAM" id="SignalP"/>
    </source>
</evidence>
<accession>A0A9J7D3H9</accession>
<dbReference type="VEuPathDB" id="VectorBase:MDOA005254"/>
<evidence type="ECO:0000313" key="5">
    <source>
        <dbReference type="RefSeq" id="XP_005192232.3"/>
    </source>
</evidence>
<proteinExistence type="predicted"/>
<feature type="domain" description="EGF-like" evidence="2">
    <location>
        <begin position="278"/>
        <end position="310"/>
    </location>
</feature>
<dbReference type="AlphaFoldDB" id="A0A1I8MIJ8"/>
<evidence type="ECO:0000313" key="3">
    <source>
        <dbReference type="EnsemblMetazoa" id="MDOA005254-PA"/>
    </source>
</evidence>
<dbReference type="VEuPathDB" id="VectorBase:MDOMA2_015249"/>
<reference evidence="5" key="2">
    <citation type="submission" date="2025-05" db="UniProtKB">
        <authorList>
            <consortium name="RefSeq"/>
        </authorList>
    </citation>
    <scope>IDENTIFICATION</scope>
    <source>
        <strain evidence="5">Aabys</strain>
        <tissue evidence="5">Whole body</tissue>
    </source>
</reference>
<feature type="domain" description="EGF-like" evidence="2">
    <location>
        <begin position="140"/>
        <end position="174"/>
    </location>
</feature>
<sequence>MFKLINFIAGALLVALFAQHLSYIFQSAEARVYDQKRSTYASPQSYVPNARNQYQSMEPGLAAGRYGAHNSLIGNIPRRGENEECSSEGGNQTHMYTVTIPHDQIDKYSYIKIIEKKGRFSTISLCCEGYTLVRNWQRDLCTPVCENCRNGQCVGPELCECYDGFVRNDNGDCVFSCPLGCLNGRCYLDGSCKCDPGYKLDETRRFCRPICSKGCGTNPLLNCTAPEVCGCVNGYILTDAGCKAVCDPECGPGGECNAYGRCECKPGYTPKDGVCHAVCYQPCENGMCYSRHRCICNPGFIYMESTGNCIHKPEKN</sequence>
<dbReference type="Proteomes" id="UP001652621">
    <property type="component" value="Unplaced"/>
</dbReference>
<dbReference type="PANTHER" id="PTHR24047">
    <property type="entry name" value="FI01909P-RELATED"/>
    <property type="match status" value="1"/>
</dbReference>
<dbReference type="GeneID" id="101895169"/>
<evidence type="ECO:0000259" key="2">
    <source>
        <dbReference type="SMART" id="SM00181"/>
    </source>
</evidence>
<dbReference type="InterPro" id="IPR000742">
    <property type="entry name" value="EGF"/>
</dbReference>
<accession>A0A1I8MIJ8</accession>
<dbReference type="KEGG" id="mde:101895169"/>
<gene>
    <name evidence="5" type="primary">LOC101895169</name>
</gene>
<protein>
    <submittedName>
        <fullName evidence="5">Epidermal growth factor-like protein</fullName>
    </submittedName>
</protein>
<dbReference type="InterPro" id="IPR009030">
    <property type="entry name" value="Growth_fac_rcpt_cys_sf"/>
</dbReference>
<dbReference type="PANTHER" id="PTHR24047:SF32">
    <property type="entry name" value="FI01909P-RELATED"/>
    <property type="match status" value="1"/>
</dbReference>
<name>A0A1I8MIJ8_MUSDO</name>
<dbReference type="Gene3D" id="2.10.25.10">
    <property type="entry name" value="Laminin"/>
    <property type="match status" value="3"/>
</dbReference>
<dbReference type="SMART" id="SM00181">
    <property type="entry name" value="EGF"/>
    <property type="match status" value="4"/>
</dbReference>
<evidence type="ECO:0000313" key="4">
    <source>
        <dbReference type="Proteomes" id="UP001652621"/>
    </source>
</evidence>
<keyword evidence="1" id="KW-0732">Signal</keyword>
<dbReference type="SUPFAM" id="SSF57184">
    <property type="entry name" value="Growth factor receptor domain"/>
    <property type="match status" value="1"/>
</dbReference>
<dbReference type="VEuPathDB" id="VectorBase:MDOMA2_015536"/>
<dbReference type="OrthoDB" id="10268124at2759"/>
<organism evidence="3">
    <name type="scientific">Musca domestica</name>
    <name type="common">House fly</name>
    <dbReference type="NCBI Taxonomy" id="7370"/>
    <lineage>
        <taxon>Eukaryota</taxon>
        <taxon>Metazoa</taxon>
        <taxon>Ecdysozoa</taxon>
        <taxon>Arthropoda</taxon>
        <taxon>Hexapoda</taxon>
        <taxon>Insecta</taxon>
        <taxon>Pterygota</taxon>
        <taxon>Neoptera</taxon>
        <taxon>Endopterygota</taxon>
        <taxon>Diptera</taxon>
        <taxon>Brachycera</taxon>
        <taxon>Muscomorpha</taxon>
        <taxon>Muscoidea</taxon>
        <taxon>Muscidae</taxon>
        <taxon>Musca</taxon>
    </lineage>
</organism>
<feature type="chain" id="PRO_5044560424" evidence="1">
    <location>
        <begin position="31"/>
        <end position="316"/>
    </location>
</feature>